<proteinExistence type="predicted"/>
<accession>A0A9P8IBF4</accession>
<dbReference type="Proteomes" id="UP000698800">
    <property type="component" value="Unassembled WGS sequence"/>
</dbReference>
<feature type="compositionally biased region" description="Low complexity" evidence="1">
    <location>
        <begin position="390"/>
        <end position="400"/>
    </location>
</feature>
<keyword evidence="3" id="KW-1185">Reference proteome</keyword>
<sequence>MAHPHSESLHLSGSTTNSASAAFSTPVSGIYESMRNTCDDDFNSHVKRLVEAFQALAGEIEFLRRRYPSVSYREPDCLTKGKASVDHICRCMGWHLEDRRSRENTHTSPPAEAEQLEMDFTTKGKEGDLACPFAFASGFKHTGHHQNASATPPNAKARHPRRISDPITAELHGASPASPPPSISASASKCPIRYLDQHSPEEVAQYFESHKHELPRSHEICVKRYQSNKESIRQLDAKYGDLVSMIQGLGVTHKPLLPAKDDDEDDGVEAGRGEVNGRLEQWAEGVDGTNGEADDRLATEEGGQEEGTGRGRGRERDVISDRILKEVRVGESPSRPWGIPFPPQEAPTLSGGLLERTEATEAITTTTTDQPTNIPGREANTKRKACPIRSQQQQQPQQDSLHPHHQPPLNNTRDPGAAIPAIPAIQFKHNAAFISDQPTPSTTTATATGGKVAAQQQVPQMVFTGPVFIGYPIEQAMALLGRWNGVTGVGSMQGQ</sequence>
<comment type="caution">
    <text evidence="2">The sequence shown here is derived from an EMBL/GenBank/DDBJ whole genome shotgun (WGS) entry which is preliminary data.</text>
</comment>
<dbReference type="AlphaFoldDB" id="A0A9P8IBF4"/>
<feature type="region of interest" description="Disordered" evidence="1">
    <location>
        <begin position="1"/>
        <end position="20"/>
    </location>
</feature>
<protein>
    <submittedName>
        <fullName evidence="2">Uncharacterized protein</fullName>
    </submittedName>
</protein>
<dbReference type="OrthoDB" id="5343576at2759"/>
<organism evidence="2 3">
    <name type="scientific">Glutinoglossum americanum</name>
    <dbReference type="NCBI Taxonomy" id="1670608"/>
    <lineage>
        <taxon>Eukaryota</taxon>
        <taxon>Fungi</taxon>
        <taxon>Dikarya</taxon>
        <taxon>Ascomycota</taxon>
        <taxon>Pezizomycotina</taxon>
        <taxon>Geoglossomycetes</taxon>
        <taxon>Geoglossales</taxon>
        <taxon>Geoglossaceae</taxon>
        <taxon>Glutinoglossum</taxon>
    </lineage>
</organism>
<dbReference type="EMBL" id="JAGHQL010000090">
    <property type="protein sequence ID" value="KAH0539005.1"/>
    <property type="molecule type" value="Genomic_DNA"/>
</dbReference>
<gene>
    <name evidence="2" type="ORF">FGG08_004455</name>
</gene>
<reference evidence="2" key="1">
    <citation type="submission" date="2021-03" db="EMBL/GenBank/DDBJ databases">
        <title>Comparative genomics and phylogenomic investigation of the class Geoglossomycetes provide insights into ecological specialization and systematics.</title>
        <authorList>
            <person name="Melie T."/>
            <person name="Pirro S."/>
            <person name="Miller A.N."/>
            <person name="Quandt A."/>
        </authorList>
    </citation>
    <scope>NUCLEOTIDE SEQUENCE</scope>
    <source>
        <strain evidence="2">GBOQ0MN5Z8</strain>
    </source>
</reference>
<feature type="compositionally biased region" description="Basic and acidic residues" evidence="1">
    <location>
        <begin position="307"/>
        <end position="329"/>
    </location>
</feature>
<evidence type="ECO:0000313" key="2">
    <source>
        <dbReference type="EMBL" id="KAH0539005.1"/>
    </source>
</evidence>
<name>A0A9P8IBF4_9PEZI</name>
<feature type="region of interest" description="Disordered" evidence="1">
    <location>
        <begin position="256"/>
        <end position="417"/>
    </location>
</feature>
<evidence type="ECO:0000256" key="1">
    <source>
        <dbReference type="SAM" id="MobiDB-lite"/>
    </source>
</evidence>
<evidence type="ECO:0000313" key="3">
    <source>
        <dbReference type="Proteomes" id="UP000698800"/>
    </source>
</evidence>